<sequence length="88" mass="10347">MKVYWYYYKQILPVNLAITTALSLVFIDLFYVVFISFGFFLSVFLHSYFYKHAKYIYCNLGFSSGQIVLGTFFINLVIGSVFIPLLWL</sequence>
<evidence type="ECO:0000313" key="3">
    <source>
        <dbReference type="Proteomes" id="UP000295292"/>
    </source>
</evidence>
<keyword evidence="1" id="KW-0472">Membrane</keyword>
<feature type="transmembrane region" description="Helical" evidence="1">
    <location>
        <begin position="67"/>
        <end position="87"/>
    </location>
</feature>
<proteinExistence type="predicted"/>
<gene>
    <name evidence="2" type="ORF">CLV99_2572</name>
</gene>
<evidence type="ECO:0000256" key="1">
    <source>
        <dbReference type="SAM" id="Phobius"/>
    </source>
</evidence>
<evidence type="ECO:0000313" key="2">
    <source>
        <dbReference type="EMBL" id="TDQ77174.1"/>
    </source>
</evidence>
<protein>
    <submittedName>
        <fullName evidence="2">Uncharacterized protein</fullName>
    </submittedName>
</protein>
<name>A0A4V3DDL8_9SPHI</name>
<keyword evidence="1" id="KW-0812">Transmembrane</keyword>
<comment type="caution">
    <text evidence="2">The sequence shown here is derived from an EMBL/GenBank/DDBJ whole genome shotgun (WGS) entry which is preliminary data.</text>
</comment>
<accession>A0A4V3DDL8</accession>
<organism evidence="2 3">
    <name type="scientific">Sphingobacterium yanglingense</name>
    <dbReference type="NCBI Taxonomy" id="1437280"/>
    <lineage>
        <taxon>Bacteria</taxon>
        <taxon>Pseudomonadati</taxon>
        <taxon>Bacteroidota</taxon>
        <taxon>Sphingobacteriia</taxon>
        <taxon>Sphingobacteriales</taxon>
        <taxon>Sphingobacteriaceae</taxon>
        <taxon>Sphingobacterium</taxon>
    </lineage>
</organism>
<keyword evidence="3" id="KW-1185">Reference proteome</keyword>
<reference evidence="2 3" key="1">
    <citation type="submission" date="2019-03" db="EMBL/GenBank/DDBJ databases">
        <title>Genomic Encyclopedia of Archaeal and Bacterial Type Strains, Phase II (KMG-II): from individual species to whole genera.</title>
        <authorList>
            <person name="Goeker M."/>
        </authorList>
    </citation>
    <scope>NUCLEOTIDE SEQUENCE [LARGE SCALE GENOMIC DNA]</scope>
    <source>
        <strain evidence="2 3">DSM 28353</strain>
    </source>
</reference>
<dbReference type="Proteomes" id="UP000295292">
    <property type="component" value="Unassembled WGS sequence"/>
</dbReference>
<dbReference type="AlphaFoldDB" id="A0A4V3DDL8"/>
<dbReference type="EMBL" id="SNYV01000014">
    <property type="protein sequence ID" value="TDQ77174.1"/>
    <property type="molecule type" value="Genomic_DNA"/>
</dbReference>
<feature type="transmembrane region" description="Helical" evidence="1">
    <location>
        <begin position="20"/>
        <end position="46"/>
    </location>
</feature>
<keyword evidence="1" id="KW-1133">Transmembrane helix</keyword>